<name>A0A366EVW8_9HYPH</name>
<evidence type="ECO:0000313" key="2">
    <source>
        <dbReference type="Proteomes" id="UP000253529"/>
    </source>
</evidence>
<evidence type="ECO:0000313" key="1">
    <source>
        <dbReference type="EMBL" id="RBP05659.1"/>
    </source>
</evidence>
<accession>A0A366EVW8</accession>
<dbReference type="AlphaFoldDB" id="A0A366EVW8"/>
<evidence type="ECO:0008006" key="3">
    <source>
        <dbReference type="Google" id="ProtNLM"/>
    </source>
</evidence>
<keyword evidence="2" id="KW-1185">Reference proteome</keyword>
<dbReference type="OrthoDB" id="7300871at2"/>
<protein>
    <recommendedName>
        <fullName evidence="3">2-oxoglutarate-Fe(II)-dependent oxygenase superfamily protein</fullName>
    </recommendedName>
</protein>
<dbReference type="EMBL" id="QNRK01000034">
    <property type="protein sequence ID" value="RBP05659.1"/>
    <property type="molecule type" value="Genomic_DNA"/>
</dbReference>
<sequence length="256" mass="28591">MIAEPVAAETLTDSIVRHGVRSILAGAVSEKPFPHLSFAGFFSDAVYARLTTGWPDLDRYVDLNGARTRKQYTLWDRRVEAGDPERTALWRAVSDALSAQAIQDAFREKLDSGLRLRAKGSGEGWPLPMHPQPVLYADFDGYAIKPHPDTRRKVLTVLIYMPEDDSRSELGTTVYKVSPMGVFHWKSYGLVKVKTAPFLPNTGFAFVVIHPAHSLLHTSWHGRETIALDNARPRNTILNTYYAKPPKAGEGENEYG</sequence>
<gene>
    <name evidence="1" type="ORF">DFR50_13422</name>
</gene>
<organism evidence="1 2">
    <name type="scientific">Roseiarcus fermentans</name>
    <dbReference type="NCBI Taxonomy" id="1473586"/>
    <lineage>
        <taxon>Bacteria</taxon>
        <taxon>Pseudomonadati</taxon>
        <taxon>Pseudomonadota</taxon>
        <taxon>Alphaproteobacteria</taxon>
        <taxon>Hyphomicrobiales</taxon>
        <taxon>Roseiarcaceae</taxon>
        <taxon>Roseiarcus</taxon>
    </lineage>
</organism>
<dbReference type="RefSeq" id="WP_113891812.1">
    <property type="nucleotide sequence ID" value="NZ_QNRK01000034.1"/>
</dbReference>
<reference evidence="1 2" key="1">
    <citation type="submission" date="2018-06" db="EMBL/GenBank/DDBJ databases">
        <title>Genomic Encyclopedia of Type Strains, Phase IV (KMG-IV): sequencing the most valuable type-strain genomes for metagenomic binning, comparative biology and taxonomic classification.</title>
        <authorList>
            <person name="Goeker M."/>
        </authorList>
    </citation>
    <scope>NUCLEOTIDE SEQUENCE [LARGE SCALE GENOMIC DNA]</scope>
    <source>
        <strain evidence="1 2">DSM 24875</strain>
    </source>
</reference>
<proteinExistence type="predicted"/>
<comment type="caution">
    <text evidence="1">The sequence shown here is derived from an EMBL/GenBank/DDBJ whole genome shotgun (WGS) entry which is preliminary data.</text>
</comment>
<dbReference type="Proteomes" id="UP000253529">
    <property type="component" value="Unassembled WGS sequence"/>
</dbReference>